<dbReference type="GO" id="GO:0009245">
    <property type="term" value="P:lipid A biosynthetic process"/>
    <property type="evidence" value="ECO:0007669"/>
    <property type="project" value="TreeGrafter"/>
</dbReference>
<dbReference type="GO" id="GO:0005829">
    <property type="term" value="C:cytosol"/>
    <property type="evidence" value="ECO:0007669"/>
    <property type="project" value="TreeGrafter"/>
</dbReference>
<keyword evidence="3 7" id="KW-0597">Phosphoprotein</keyword>
<comment type="similarity">
    <text evidence="7">Belongs to the acyl carrier protein (ACP) family.</text>
</comment>
<comment type="caution">
    <text evidence="11">The sequence shown here is derived from an EMBL/GenBank/DDBJ whole genome shotgun (WGS) entry which is preliminary data.</text>
</comment>
<dbReference type="Gene3D" id="1.10.1200.10">
    <property type="entry name" value="ACP-like"/>
    <property type="match status" value="1"/>
</dbReference>
<keyword evidence="2 7" id="KW-0444">Lipid biosynthesis</keyword>
<keyword evidence="7" id="KW-0963">Cytoplasm</keyword>
<reference evidence="11" key="1">
    <citation type="submission" date="2021-01" db="EMBL/GenBank/DDBJ databases">
        <title>Genome public.</title>
        <authorList>
            <person name="Liu C."/>
            <person name="Sun Q."/>
        </authorList>
    </citation>
    <scope>NUCLEOTIDE SEQUENCE</scope>
    <source>
        <strain evidence="11">M6</strain>
    </source>
</reference>
<accession>A0A935C619</accession>
<dbReference type="NCBIfam" id="NF002148">
    <property type="entry name" value="PRK00982.1-2"/>
    <property type="match status" value="1"/>
</dbReference>
<keyword evidence="1 7" id="KW-0596">Phosphopantetheine</keyword>
<dbReference type="GO" id="GO:0000036">
    <property type="term" value="F:acyl carrier activity"/>
    <property type="evidence" value="ECO:0007669"/>
    <property type="project" value="UniProtKB-UniRule"/>
</dbReference>
<dbReference type="AlphaFoldDB" id="A0A935C619"/>
<dbReference type="RefSeq" id="WP_201428088.1">
    <property type="nucleotide sequence ID" value="NZ_JAEQMG010000125.1"/>
</dbReference>
<proteinExistence type="inferred from homology"/>
<evidence type="ECO:0000256" key="5">
    <source>
        <dbReference type="ARBA" id="ARBA00023098"/>
    </source>
</evidence>
<dbReference type="InterPro" id="IPR003231">
    <property type="entry name" value="ACP"/>
</dbReference>
<keyword evidence="6 7" id="KW-0275">Fatty acid biosynthesis</keyword>
<dbReference type="GO" id="GO:0016020">
    <property type="term" value="C:membrane"/>
    <property type="evidence" value="ECO:0007669"/>
    <property type="project" value="GOC"/>
</dbReference>
<protein>
    <recommendedName>
        <fullName evidence="7 8">Acyl carrier protein</fullName>
        <shortName evidence="7">ACP</shortName>
    </recommendedName>
</protein>
<dbReference type="PANTHER" id="PTHR20863">
    <property type="entry name" value="ACYL CARRIER PROTEIN"/>
    <property type="match status" value="1"/>
</dbReference>
<dbReference type="NCBIfam" id="NF002150">
    <property type="entry name" value="PRK00982.1-4"/>
    <property type="match status" value="1"/>
</dbReference>
<dbReference type="Pfam" id="PF00550">
    <property type="entry name" value="PP-binding"/>
    <property type="match status" value="1"/>
</dbReference>
<comment type="pathway">
    <text evidence="7 9">Lipid metabolism; fatty acid biosynthesis.</text>
</comment>
<dbReference type="SUPFAM" id="SSF47336">
    <property type="entry name" value="ACP-like"/>
    <property type="match status" value="1"/>
</dbReference>
<gene>
    <name evidence="7 11" type="primary">acpP</name>
    <name evidence="11" type="ORF">JKK62_11945</name>
</gene>
<dbReference type="InterPro" id="IPR009081">
    <property type="entry name" value="PP-bd_ACP"/>
</dbReference>
<evidence type="ECO:0000256" key="9">
    <source>
        <dbReference type="RuleBase" id="RU003545"/>
    </source>
</evidence>
<keyword evidence="12" id="KW-1185">Reference proteome</keyword>
<dbReference type="PROSITE" id="PS00012">
    <property type="entry name" value="PHOSPHOPANTETHEINE"/>
    <property type="match status" value="1"/>
</dbReference>
<evidence type="ECO:0000256" key="3">
    <source>
        <dbReference type="ARBA" id="ARBA00022553"/>
    </source>
</evidence>
<evidence type="ECO:0000256" key="8">
    <source>
        <dbReference type="NCBIfam" id="TIGR00517"/>
    </source>
</evidence>
<dbReference type="Proteomes" id="UP000633365">
    <property type="component" value="Unassembled WGS sequence"/>
</dbReference>
<keyword evidence="5 7" id="KW-0443">Lipid metabolism</keyword>
<name>A0A935C619_9FIRM</name>
<comment type="function">
    <text evidence="7 9">Carrier of the growing fatty acid chain in fatty acid biosynthesis.</text>
</comment>
<organism evidence="11 12">
    <name type="scientific">Ruminococcus difficilis</name>
    <dbReference type="NCBI Taxonomy" id="2763069"/>
    <lineage>
        <taxon>Bacteria</taxon>
        <taxon>Bacillati</taxon>
        <taxon>Bacillota</taxon>
        <taxon>Clostridia</taxon>
        <taxon>Eubacteriales</taxon>
        <taxon>Oscillospiraceae</taxon>
        <taxon>Ruminococcus</taxon>
    </lineage>
</organism>
<comment type="PTM">
    <text evidence="9">4'-phosphopantetheine is transferred from CoA to a specific serine of apo-ACP by acpS.</text>
</comment>
<feature type="domain" description="Carrier" evidence="10">
    <location>
        <begin position="1"/>
        <end position="74"/>
    </location>
</feature>
<dbReference type="EMBL" id="JAEQMG010000125">
    <property type="protein sequence ID" value="MBK6089343.1"/>
    <property type="molecule type" value="Genomic_DNA"/>
</dbReference>
<dbReference type="InterPro" id="IPR006162">
    <property type="entry name" value="Ppantetheine_attach_site"/>
</dbReference>
<keyword evidence="4 7" id="KW-0276">Fatty acid metabolism</keyword>
<dbReference type="PROSITE" id="PS50075">
    <property type="entry name" value="CARRIER"/>
    <property type="match status" value="1"/>
</dbReference>
<dbReference type="GO" id="GO:0000035">
    <property type="term" value="F:acyl binding"/>
    <property type="evidence" value="ECO:0007669"/>
    <property type="project" value="TreeGrafter"/>
</dbReference>
<dbReference type="PANTHER" id="PTHR20863:SF76">
    <property type="entry name" value="CARRIER DOMAIN-CONTAINING PROTEIN"/>
    <property type="match status" value="1"/>
</dbReference>
<dbReference type="NCBIfam" id="TIGR00517">
    <property type="entry name" value="acyl_carrier"/>
    <property type="match status" value="1"/>
</dbReference>
<comment type="subcellular location">
    <subcellularLocation>
        <location evidence="7">Cytoplasm</location>
    </subcellularLocation>
</comment>
<evidence type="ECO:0000313" key="11">
    <source>
        <dbReference type="EMBL" id="MBK6089343.1"/>
    </source>
</evidence>
<evidence type="ECO:0000256" key="2">
    <source>
        <dbReference type="ARBA" id="ARBA00022516"/>
    </source>
</evidence>
<sequence>MFEELAKILDEQLHLNGMEITPESRIKEDLGADSLDVLQMLMTIEEEKGIVIPDEELATFEKVGDIVAYLEKNQ</sequence>
<comment type="PTM">
    <text evidence="7">4'-phosphopantetheine is transferred from CoA to a specific serine of apo-ACP by AcpS. This modification is essential for activity because fatty acids are bound in thioester linkage to the sulfhydryl of the prosthetic group.</text>
</comment>
<evidence type="ECO:0000259" key="10">
    <source>
        <dbReference type="PROSITE" id="PS50075"/>
    </source>
</evidence>
<evidence type="ECO:0000313" key="12">
    <source>
        <dbReference type="Proteomes" id="UP000633365"/>
    </source>
</evidence>
<evidence type="ECO:0000256" key="7">
    <source>
        <dbReference type="HAMAP-Rule" id="MF_01217"/>
    </source>
</evidence>
<evidence type="ECO:0000256" key="1">
    <source>
        <dbReference type="ARBA" id="ARBA00022450"/>
    </source>
</evidence>
<evidence type="ECO:0000256" key="4">
    <source>
        <dbReference type="ARBA" id="ARBA00022832"/>
    </source>
</evidence>
<evidence type="ECO:0000256" key="6">
    <source>
        <dbReference type="ARBA" id="ARBA00023160"/>
    </source>
</evidence>
<feature type="modified residue" description="O-(pantetheine 4'-phosphoryl)serine" evidence="7">
    <location>
        <position position="34"/>
    </location>
</feature>
<dbReference type="HAMAP" id="MF_01217">
    <property type="entry name" value="Acyl_carrier"/>
    <property type="match status" value="1"/>
</dbReference>
<dbReference type="InterPro" id="IPR036736">
    <property type="entry name" value="ACP-like_sf"/>
</dbReference>